<dbReference type="GO" id="GO:0042026">
    <property type="term" value="P:protein refolding"/>
    <property type="evidence" value="ECO:0007669"/>
    <property type="project" value="UniProtKB-ARBA"/>
</dbReference>
<evidence type="ECO:0000256" key="4">
    <source>
        <dbReference type="ARBA" id="ARBA00022490"/>
    </source>
</evidence>
<evidence type="ECO:0000313" key="13">
    <source>
        <dbReference type="EMBL" id="AUX36502.1"/>
    </source>
</evidence>
<evidence type="ECO:0000256" key="11">
    <source>
        <dbReference type="SAM" id="MobiDB-lite"/>
    </source>
</evidence>
<proteinExistence type="inferred from homology"/>
<keyword evidence="7 9" id="KW-0413">Isomerase</keyword>
<dbReference type="EC" id="5.2.1.8" evidence="10"/>
<feature type="domain" description="PPIase FKBP-type" evidence="12">
    <location>
        <begin position="16"/>
        <end position="81"/>
    </location>
</feature>
<comment type="function">
    <text evidence="8">Also involved in hydrogenase metallocenter assembly, probably by participating in the nickel insertion step. This function in hydrogenase biosynthesis requires chaperone activity and the presence of the metal-binding domain, but not PPIase activity.</text>
</comment>
<evidence type="ECO:0000256" key="6">
    <source>
        <dbReference type="ARBA" id="ARBA00023186"/>
    </source>
</evidence>
<evidence type="ECO:0000259" key="12">
    <source>
        <dbReference type="PROSITE" id="PS50059"/>
    </source>
</evidence>
<feature type="region of interest" description="Disordered" evidence="11">
    <location>
        <begin position="165"/>
        <end position="200"/>
    </location>
</feature>
<evidence type="ECO:0000313" key="14">
    <source>
        <dbReference type="Proteomes" id="UP000295497"/>
    </source>
</evidence>
<keyword evidence="5 9" id="KW-0697">Rotamase</keyword>
<evidence type="ECO:0000256" key="3">
    <source>
        <dbReference type="ARBA" id="ARBA00006577"/>
    </source>
</evidence>
<dbReference type="Pfam" id="PF00254">
    <property type="entry name" value="FKBP_C"/>
    <property type="match status" value="1"/>
</dbReference>
<dbReference type="PANTHER" id="PTHR47861:SF3">
    <property type="entry name" value="FKBP-TYPE PEPTIDYL-PROLYL CIS-TRANS ISOMERASE SLYD"/>
    <property type="match status" value="1"/>
</dbReference>
<feature type="compositionally biased region" description="Basic and acidic residues" evidence="11">
    <location>
        <begin position="178"/>
        <end position="200"/>
    </location>
</feature>
<dbReference type="PANTHER" id="PTHR47861">
    <property type="entry name" value="FKBP-TYPE PEPTIDYL-PROLYL CIS-TRANS ISOMERASE SLYD"/>
    <property type="match status" value="1"/>
</dbReference>
<evidence type="ECO:0000256" key="1">
    <source>
        <dbReference type="ARBA" id="ARBA00000971"/>
    </source>
</evidence>
<dbReference type="EMBL" id="CP012672">
    <property type="protein sequence ID" value="AUX36502.1"/>
    <property type="molecule type" value="Genomic_DNA"/>
</dbReference>
<evidence type="ECO:0000256" key="10">
    <source>
        <dbReference type="RuleBase" id="RU003915"/>
    </source>
</evidence>
<keyword evidence="6" id="KW-0143">Chaperone</keyword>
<comment type="subcellular location">
    <subcellularLocation>
        <location evidence="2">Cytoplasm</location>
    </subcellularLocation>
</comment>
<dbReference type="PROSITE" id="PS50059">
    <property type="entry name" value="FKBP_PPIASE"/>
    <property type="match status" value="1"/>
</dbReference>
<dbReference type="InterPro" id="IPR001179">
    <property type="entry name" value="PPIase_FKBP_dom"/>
</dbReference>
<comment type="catalytic activity">
    <reaction evidence="1 9 10">
        <text>[protein]-peptidylproline (omega=180) = [protein]-peptidylproline (omega=0)</text>
        <dbReference type="Rhea" id="RHEA:16237"/>
        <dbReference type="Rhea" id="RHEA-COMP:10747"/>
        <dbReference type="Rhea" id="RHEA-COMP:10748"/>
        <dbReference type="ChEBI" id="CHEBI:83833"/>
        <dbReference type="ChEBI" id="CHEBI:83834"/>
        <dbReference type="EC" id="5.2.1.8"/>
    </reaction>
</comment>
<evidence type="ECO:0000256" key="7">
    <source>
        <dbReference type="ARBA" id="ARBA00023235"/>
    </source>
</evidence>
<dbReference type="SUPFAM" id="SSF54534">
    <property type="entry name" value="FKBP-like"/>
    <property type="match status" value="1"/>
</dbReference>
<evidence type="ECO:0000256" key="5">
    <source>
        <dbReference type="ARBA" id="ARBA00023110"/>
    </source>
</evidence>
<dbReference type="Proteomes" id="UP000295497">
    <property type="component" value="Chromosome"/>
</dbReference>
<name>A0A4V0NHF6_SORCE</name>
<accession>A0A4V0NHF6</accession>
<sequence length="213" mass="23162">MADQPPPMESLPIATDTVVTLSYVLFNENGEAVDQASTAEPLIYVHGYAQIVPGLERALEGLRAGEQREITVEPAEAFGEREDSGVFEVDKADFPDAGEVEVGDEFVAQGPDGEPVALRVVDILPDGFRVDTNHPLAGQKVRFQVQVSDVRAASEEEIAQAQAELEERIEESESGCCGHDHDHDHDHGHDHEHGHPHEHGHGEVLVTLSKKSS</sequence>
<dbReference type="GO" id="GO:0005737">
    <property type="term" value="C:cytoplasm"/>
    <property type="evidence" value="ECO:0007669"/>
    <property type="project" value="UniProtKB-SubCell"/>
</dbReference>
<reference evidence="13 14" key="1">
    <citation type="submission" date="2015-09" db="EMBL/GenBank/DDBJ databases">
        <title>Sorangium comparison.</title>
        <authorList>
            <person name="Zaburannyi N."/>
            <person name="Bunk B."/>
            <person name="Overmann J."/>
            <person name="Mueller R."/>
        </authorList>
    </citation>
    <scope>NUCLEOTIDE SEQUENCE [LARGE SCALE GENOMIC DNA]</scope>
    <source>
        <strain evidence="13 14">So ce836</strain>
    </source>
</reference>
<keyword evidence="4" id="KW-0963">Cytoplasm</keyword>
<dbReference type="Gene3D" id="3.10.50.40">
    <property type="match status" value="1"/>
</dbReference>
<dbReference type="AlphaFoldDB" id="A0A4V0NHF6"/>
<evidence type="ECO:0000256" key="8">
    <source>
        <dbReference type="ARBA" id="ARBA00037071"/>
    </source>
</evidence>
<dbReference type="InterPro" id="IPR046357">
    <property type="entry name" value="PPIase_dom_sf"/>
</dbReference>
<dbReference type="GO" id="GO:0003755">
    <property type="term" value="F:peptidyl-prolyl cis-trans isomerase activity"/>
    <property type="evidence" value="ECO:0007669"/>
    <property type="project" value="UniProtKB-UniRule"/>
</dbReference>
<protein>
    <recommendedName>
        <fullName evidence="10">Peptidyl-prolyl cis-trans isomerase</fullName>
        <ecNumber evidence="10">5.2.1.8</ecNumber>
    </recommendedName>
</protein>
<comment type="similarity">
    <text evidence="3 10">Belongs to the FKBP-type PPIase family.</text>
</comment>
<evidence type="ECO:0000256" key="9">
    <source>
        <dbReference type="PROSITE-ProRule" id="PRU00277"/>
    </source>
</evidence>
<dbReference type="RefSeq" id="WP_237244562.1">
    <property type="nucleotide sequence ID" value="NZ_CP012672.1"/>
</dbReference>
<gene>
    <name evidence="13" type="ORF">SOCE836_087100</name>
</gene>
<organism evidence="13 14">
    <name type="scientific">Sorangium cellulosum</name>
    <name type="common">Polyangium cellulosum</name>
    <dbReference type="NCBI Taxonomy" id="56"/>
    <lineage>
        <taxon>Bacteria</taxon>
        <taxon>Pseudomonadati</taxon>
        <taxon>Myxococcota</taxon>
        <taxon>Polyangia</taxon>
        <taxon>Polyangiales</taxon>
        <taxon>Polyangiaceae</taxon>
        <taxon>Sorangium</taxon>
    </lineage>
</organism>
<evidence type="ECO:0000256" key="2">
    <source>
        <dbReference type="ARBA" id="ARBA00004496"/>
    </source>
</evidence>